<dbReference type="OrthoDB" id="5733310at2"/>
<dbReference type="GO" id="GO:0016301">
    <property type="term" value="F:kinase activity"/>
    <property type="evidence" value="ECO:0007669"/>
    <property type="project" value="UniProtKB-KW"/>
</dbReference>
<feature type="chain" id="PRO_5002946632" evidence="1">
    <location>
        <begin position="29"/>
        <end position="242"/>
    </location>
</feature>
<keyword evidence="4" id="KW-1185">Reference proteome</keyword>
<dbReference type="PANTHER" id="PTHR34606">
    <property type="entry name" value="BON DOMAIN-CONTAINING PROTEIN"/>
    <property type="match status" value="1"/>
</dbReference>
<evidence type="ECO:0000313" key="4">
    <source>
        <dbReference type="Proteomes" id="UP000009080"/>
    </source>
</evidence>
<protein>
    <submittedName>
        <fullName evidence="3">Histidine kinase</fullName>
    </submittedName>
</protein>
<dbReference type="InterPro" id="IPR014004">
    <property type="entry name" value="Transpt-assoc_nodulatn_dom_bac"/>
</dbReference>
<feature type="signal peptide" evidence="1">
    <location>
        <begin position="1"/>
        <end position="28"/>
    </location>
</feature>
<keyword evidence="3" id="KW-0808">Transferase</keyword>
<dbReference type="HOGENOM" id="CLU_087923_1_0_6"/>
<evidence type="ECO:0000313" key="3">
    <source>
        <dbReference type="EMBL" id="ACR12430.1"/>
    </source>
</evidence>
<dbReference type="AlphaFoldDB" id="C5BS31"/>
<dbReference type="Proteomes" id="UP000009080">
    <property type="component" value="Chromosome"/>
</dbReference>
<dbReference type="SMART" id="SM00749">
    <property type="entry name" value="BON"/>
    <property type="match status" value="2"/>
</dbReference>
<proteinExistence type="predicted"/>
<dbReference type="InterPro" id="IPR051686">
    <property type="entry name" value="Lipoprotein_DolP"/>
</dbReference>
<sequence length="242" mass="26885">MKSRSKISVLKPLSIACSAFVLSSAAMAGDYSSDEKKPMDDKKAFEHVNKTPYNMQHTRSESADKYWQDFKQDANQTWDNTKDAFRDGWMEGKLETAIMMNDRLNAFDIDIEVNDNKAILSGEVSSDVEKNLAESIAMGMDAIDSVDNRLTINKQAKIDEQSAGRSFSQYVKDASITAAIKTDLLADPDVAGLKIDVDTVNQKVVLSGSVDSKKEKELAGMIAKRTDDIHSFENRLVVERDS</sequence>
<evidence type="ECO:0000256" key="1">
    <source>
        <dbReference type="SAM" id="SignalP"/>
    </source>
</evidence>
<keyword evidence="1" id="KW-0732">Signal</keyword>
<dbReference type="KEGG" id="ttu:TERTU_3635"/>
<reference evidence="3 4" key="1">
    <citation type="journal article" date="2009" name="PLoS ONE">
        <title>The complete genome of Teredinibacter turnerae T7901: an intracellular endosymbiont of marine wood-boring bivalves (shipworms).</title>
        <authorList>
            <person name="Yang J.C."/>
            <person name="Madupu R."/>
            <person name="Durkin A.S."/>
            <person name="Ekborg N.A."/>
            <person name="Pedamallu C.S."/>
            <person name="Hostetler J.B."/>
            <person name="Radune D."/>
            <person name="Toms B.S."/>
            <person name="Henrissat B."/>
            <person name="Coutinho P.M."/>
            <person name="Schwarz S."/>
            <person name="Field L."/>
            <person name="Trindade-Silva A.E."/>
            <person name="Soares C.A.G."/>
            <person name="Elshahawi S."/>
            <person name="Hanora A."/>
            <person name="Schmidt E.W."/>
            <person name="Haygood M.G."/>
            <person name="Posfai J."/>
            <person name="Benner J."/>
            <person name="Madinger C."/>
            <person name="Nove J."/>
            <person name="Anton B."/>
            <person name="Chaudhary K."/>
            <person name="Foster J."/>
            <person name="Holman A."/>
            <person name="Kumar S."/>
            <person name="Lessard P.A."/>
            <person name="Luyten Y.A."/>
            <person name="Slatko B."/>
            <person name="Wood N."/>
            <person name="Wu B."/>
            <person name="Teplitski M."/>
            <person name="Mougous J.D."/>
            <person name="Ward N."/>
            <person name="Eisen J.A."/>
            <person name="Badger J.H."/>
            <person name="Distel D.L."/>
        </authorList>
    </citation>
    <scope>NUCLEOTIDE SEQUENCE [LARGE SCALE GENOMIC DNA]</scope>
    <source>
        <strain evidence="4">ATCC 39867 / T7901</strain>
    </source>
</reference>
<dbReference type="Pfam" id="PF04972">
    <property type="entry name" value="BON"/>
    <property type="match status" value="2"/>
</dbReference>
<accession>C5BS31</accession>
<dbReference type="STRING" id="377629.TERTU_3635"/>
<keyword evidence="3" id="KW-0418">Kinase</keyword>
<dbReference type="EMBL" id="CP001614">
    <property type="protein sequence ID" value="ACR12430.1"/>
    <property type="molecule type" value="Genomic_DNA"/>
</dbReference>
<gene>
    <name evidence="3" type="ordered locus">TERTU_3635</name>
</gene>
<evidence type="ECO:0000259" key="2">
    <source>
        <dbReference type="PROSITE" id="PS50914"/>
    </source>
</evidence>
<feature type="domain" description="BON" evidence="2">
    <location>
        <begin position="172"/>
        <end position="240"/>
    </location>
</feature>
<dbReference type="eggNOG" id="COG2823">
    <property type="taxonomic scope" value="Bacteria"/>
</dbReference>
<dbReference type="PROSITE" id="PS50914">
    <property type="entry name" value="BON"/>
    <property type="match status" value="2"/>
</dbReference>
<dbReference type="Gene3D" id="3.30.1340.30">
    <property type="match status" value="2"/>
</dbReference>
<dbReference type="InterPro" id="IPR007055">
    <property type="entry name" value="BON_dom"/>
</dbReference>
<feature type="domain" description="BON" evidence="2">
    <location>
        <begin position="86"/>
        <end position="154"/>
    </location>
</feature>
<dbReference type="PANTHER" id="PTHR34606:SF15">
    <property type="entry name" value="BON DOMAIN-CONTAINING PROTEIN"/>
    <property type="match status" value="1"/>
</dbReference>
<name>C5BS31_TERTT</name>
<dbReference type="RefSeq" id="WP_015818542.1">
    <property type="nucleotide sequence ID" value="NC_012997.1"/>
</dbReference>
<organism evidence="3 4">
    <name type="scientific">Teredinibacter turnerae (strain ATCC 39867 / T7901)</name>
    <dbReference type="NCBI Taxonomy" id="377629"/>
    <lineage>
        <taxon>Bacteria</taxon>
        <taxon>Pseudomonadati</taxon>
        <taxon>Pseudomonadota</taxon>
        <taxon>Gammaproteobacteria</taxon>
        <taxon>Cellvibrionales</taxon>
        <taxon>Cellvibrionaceae</taxon>
        <taxon>Teredinibacter</taxon>
    </lineage>
</organism>